<keyword evidence="1" id="KW-0371">Homeobox</keyword>
<dbReference type="Proteomes" id="UP001295684">
    <property type="component" value="Unassembled WGS sequence"/>
</dbReference>
<comment type="caution">
    <text evidence="4">The sequence shown here is derived from an EMBL/GenBank/DDBJ whole genome shotgun (WGS) entry which is preliminary data.</text>
</comment>
<comment type="subcellular location">
    <subcellularLocation>
        <location evidence="1">Nucleus</location>
    </subcellularLocation>
</comment>
<feature type="domain" description="Homeobox" evidence="3">
    <location>
        <begin position="166"/>
        <end position="226"/>
    </location>
</feature>
<evidence type="ECO:0000256" key="1">
    <source>
        <dbReference type="PROSITE-ProRule" id="PRU00108"/>
    </source>
</evidence>
<dbReference type="GO" id="GO:0003677">
    <property type="term" value="F:DNA binding"/>
    <property type="evidence" value="ECO:0007669"/>
    <property type="project" value="UniProtKB-UniRule"/>
</dbReference>
<dbReference type="InterPro" id="IPR009057">
    <property type="entry name" value="Homeodomain-like_sf"/>
</dbReference>
<dbReference type="GO" id="GO:0005634">
    <property type="term" value="C:nucleus"/>
    <property type="evidence" value="ECO:0007669"/>
    <property type="project" value="UniProtKB-SubCell"/>
</dbReference>
<accession>A0AAD1XJC4</accession>
<keyword evidence="1" id="KW-0539">Nucleus</keyword>
<feature type="region of interest" description="Disordered" evidence="2">
    <location>
        <begin position="114"/>
        <end position="178"/>
    </location>
</feature>
<dbReference type="Gene3D" id="1.10.10.60">
    <property type="entry name" value="Homeodomain-like"/>
    <property type="match status" value="1"/>
</dbReference>
<keyword evidence="1" id="KW-0238">DNA-binding</keyword>
<gene>
    <name evidence="4" type="ORF">ECRASSUSDP1_LOCUS15021</name>
</gene>
<dbReference type="CDD" id="cd00086">
    <property type="entry name" value="homeodomain"/>
    <property type="match status" value="1"/>
</dbReference>
<proteinExistence type="predicted"/>
<evidence type="ECO:0000256" key="2">
    <source>
        <dbReference type="SAM" id="MobiDB-lite"/>
    </source>
</evidence>
<evidence type="ECO:0000313" key="5">
    <source>
        <dbReference type="Proteomes" id="UP001295684"/>
    </source>
</evidence>
<dbReference type="SUPFAM" id="SSF46689">
    <property type="entry name" value="Homeodomain-like"/>
    <property type="match status" value="1"/>
</dbReference>
<sequence length="273" mass="31223">MKKFEKQGSGPISLSFEPTPINRQFGEFRGGFDELSFTKKSEDMLFANNNAFGDYVSNSNIYRDVSPMTRRRKAQIIEQSKGMRFSSPDKTPIDLSKCSHCPLCKQSLMKLNSKEPETPMKTPNTRRRTAAMRNGQNGMANAKRVKEDESEDSEFSLEKKLKKAKEDPNQNKRRKSKAQVKMLENELEANPHWTNEDMVKIAKKTGLTKSQVYKWNWDQKKKLNILPSKVYVVQLPNDMLDTKSGQIVLKGADGLKKLQTLNLESIVKNANKK</sequence>
<evidence type="ECO:0000259" key="3">
    <source>
        <dbReference type="PROSITE" id="PS50071"/>
    </source>
</evidence>
<reference evidence="4" key="1">
    <citation type="submission" date="2023-07" db="EMBL/GenBank/DDBJ databases">
        <authorList>
            <consortium name="AG Swart"/>
            <person name="Singh M."/>
            <person name="Singh A."/>
            <person name="Seah K."/>
            <person name="Emmerich C."/>
        </authorList>
    </citation>
    <scope>NUCLEOTIDE SEQUENCE</scope>
    <source>
        <strain evidence="4">DP1</strain>
    </source>
</reference>
<organism evidence="4 5">
    <name type="scientific">Euplotes crassus</name>
    <dbReference type="NCBI Taxonomy" id="5936"/>
    <lineage>
        <taxon>Eukaryota</taxon>
        <taxon>Sar</taxon>
        <taxon>Alveolata</taxon>
        <taxon>Ciliophora</taxon>
        <taxon>Intramacronucleata</taxon>
        <taxon>Spirotrichea</taxon>
        <taxon>Hypotrichia</taxon>
        <taxon>Euplotida</taxon>
        <taxon>Euplotidae</taxon>
        <taxon>Moneuplotes</taxon>
    </lineage>
</organism>
<feature type="compositionally biased region" description="Basic and acidic residues" evidence="2">
    <location>
        <begin position="156"/>
        <end position="170"/>
    </location>
</feature>
<name>A0AAD1XJC4_EUPCR</name>
<keyword evidence="5" id="KW-1185">Reference proteome</keyword>
<evidence type="ECO:0000313" key="4">
    <source>
        <dbReference type="EMBL" id="CAI2373675.1"/>
    </source>
</evidence>
<dbReference type="AlphaFoldDB" id="A0AAD1XJC4"/>
<dbReference type="SMART" id="SM00389">
    <property type="entry name" value="HOX"/>
    <property type="match status" value="1"/>
</dbReference>
<feature type="DNA-binding region" description="Homeobox" evidence="1">
    <location>
        <begin position="168"/>
        <end position="227"/>
    </location>
</feature>
<dbReference type="EMBL" id="CAMPGE010015034">
    <property type="protein sequence ID" value="CAI2373675.1"/>
    <property type="molecule type" value="Genomic_DNA"/>
</dbReference>
<dbReference type="PROSITE" id="PS50071">
    <property type="entry name" value="HOMEOBOX_2"/>
    <property type="match status" value="1"/>
</dbReference>
<protein>
    <recommendedName>
        <fullName evidence="3">Homeobox domain-containing protein</fullName>
    </recommendedName>
</protein>
<dbReference type="InterPro" id="IPR001356">
    <property type="entry name" value="HD"/>
</dbReference>